<dbReference type="SUPFAM" id="SSF50952">
    <property type="entry name" value="Soluble quinoprotein glucose dehydrogenase"/>
    <property type="match status" value="1"/>
</dbReference>
<reference evidence="2" key="1">
    <citation type="submission" date="2020-04" db="EMBL/GenBank/DDBJ databases">
        <authorList>
            <person name="Zhang T."/>
        </authorList>
    </citation>
    <scope>NUCLEOTIDE SEQUENCE</scope>
    <source>
        <strain evidence="2">HKST-UBA02</strain>
    </source>
</reference>
<proteinExistence type="predicted"/>
<protein>
    <submittedName>
        <fullName evidence="2">Sorbosone dehydrogenase family protein</fullName>
    </submittedName>
</protein>
<dbReference type="InterPro" id="IPR011041">
    <property type="entry name" value="Quinoprot_gluc/sorb_DH_b-prop"/>
</dbReference>
<dbReference type="Gene3D" id="2.120.10.30">
    <property type="entry name" value="TolB, C-terminal domain"/>
    <property type="match status" value="1"/>
</dbReference>
<dbReference type="PANTHER" id="PTHR33546:SF1">
    <property type="entry name" value="LARGE, MULTIFUNCTIONAL SECRETED PROTEIN"/>
    <property type="match status" value="1"/>
</dbReference>
<accession>A0A956NFB3</accession>
<organism evidence="2 3">
    <name type="scientific">Eiseniibacteriota bacterium</name>
    <dbReference type="NCBI Taxonomy" id="2212470"/>
    <lineage>
        <taxon>Bacteria</taxon>
        <taxon>Candidatus Eiseniibacteriota</taxon>
    </lineage>
</organism>
<dbReference type="EMBL" id="JAGQHS010000035">
    <property type="protein sequence ID" value="MCA9755894.1"/>
    <property type="molecule type" value="Genomic_DNA"/>
</dbReference>
<gene>
    <name evidence="2" type="ORF">KDA27_08845</name>
</gene>
<dbReference type="Proteomes" id="UP000739538">
    <property type="component" value="Unassembled WGS sequence"/>
</dbReference>
<name>A0A956NFB3_UNCEI</name>
<reference evidence="2" key="2">
    <citation type="journal article" date="2021" name="Microbiome">
        <title>Successional dynamics and alternative stable states in a saline activated sludge microbial community over 9 years.</title>
        <authorList>
            <person name="Wang Y."/>
            <person name="Ye J."/>
            <person name="Ju F."/>
            <person name="Liu L."/>
            <person name="Boyd J.A."/>
            <person name="Deng Y."/>
            <person name="Parks D.H."/>
            <person name="Jiang X."/>
            <person name="Yin X."/>
            <person name="Woodcroft B.J."/>
            <person name="Tyson G.W."/>
            <person name="Hugenholtz P."/>
            <person name="Polz M.F."/>
            <person name="Zhang T."/>
        </authorList>
    </citation>
    <scope>NUCLEOTIDE SEQUENCE</scope>
    <source>
        <strain evidence="2">HKST-UBA02</strain>
    </source>
</reference>
<sequence>MDRHTKDDSAAGRHLSPAAFTRGLGLAPLAAIPIAILIAACASKDVAATGSVDAIQLPDGFEIEVWADDVPNARSLTRSPSGTIFVGTRSNGRVYALPDANGDLVPDAVHVIATGLNMPNGVAFRNGSLFVAEVNRILRFDEIEANLTSPPEPVVVRDDLPTETHHGWKFIAFGPDGKLYVPIGAPCNVCEQSDERFATICRMNPDGSEFEVYAHGIRNTVGFTWHPTSGDLWFTDNGRDWLGDDLPPDELNRADAAGLHFGFPYCHAGTVLDPDFGQGRTCDEFTPPARALGPHVAALGLRFYTGDSFPAEYQGQIFLAEHGSWNRSSKIGYQVSLVRLEGNEVVSYEPFATGWLRGDEVTGRPVDLLVLPDGSLLVSDDAAGVIYRIRYAG</sequence>
<dbReference type="AlphaFoldDB" id="A0A956NFB3"/>
<evidence type="ECO:0000313" key="2">
    <source>
        <dbReference type="EMBL" id="MCA9755894.1"/>
    </source>
</evidence>
<dbReference type="InterPro" id="IPR011042">
    <property type="entry name" value="6-blade_b-propeller_TolB-like"/>
</dbReference>
<feature type="domain" description="DUF7133" evidence="1">
    <location>
        <begin position="90"/>
        <end position="381"/>
    </location>
</feature>
<dbReference type="InterPro" id="IPR055557">
    <property type="entry name" value="DUF7133"/>
</dbReference>
<evidence type="ECO:0000313" key="3">
    <source>
        <dbReference type="Proteomes" id="UP000739538"/>
    </source>
</evidence>
<dbReference type="PANTHER" id="PTHR33546">
    <property type="entry name" value="LARGE, MULTIFUNCTIONAL SECRETED PROTEIN-RELATED"/>
    <property type="match status" value="1"/>
</dbReference>
<comment type="caution">
    <text evidence="2">The sequence shown here is derived from an EMBL/GenBank/DDBJ whole genome shotgun (WGS) entry which is preliminary data.</text>
</comment>
<evidence type="ECO:0000259" key="1">
    <source>
        <dbReference type="Pfam" id="PF23500"/>
    </source>
</evidence>
<dbReference type="Pfam" id="PF23500">
    <property type="entry name" value="DUF7133"/>
    <property type="match status" value="1"/>
</dbReference>